<proteinExistence type="inferred from homology"/>
<dbReference type="InterPro" id="IPR004089">
    <property type="entry name" value="MCPsignal_dom"/>
</dbReference>
<comment type="caution">
    <text evidence="9">The sequence shown here is derived from an EMBL/GenBank/DDBJ whole genome shotgun (WGS) entry which is preliminary data.</text>
</comment>
<evidence type="ECO:0000259" key="8">
    <source>
        <dbReference type="PROSITE" id="PS50885"/>
    </source>
</evidence>
<evidence type="ECO:0000313" key="10">
    <source>
        <dbReference type="Proteomes" id="UP001629244"/>
    </source>
</evidence>
<dbReference type="RefSeq" id="WP_408078479.1">
    <property type="nucleotide sequence ID" value="NZ_JBELQC010000001.1"/>
</dbReference>
<keyword evidence="6" id="KW-1133">Transmembrane helix</keyword>
<evidence type="ECO:0000259" key="7">
    <source>
        <dbReference type="PROSITE" id="PS50111"/>
    </source>
</evidence>
<dbReference type="PANTHER" id="PTHR43531">
    <property type="entry name" value="PROTEIN ICFG"/>
    <property type="match status" value="1"/>
</dbReference>
<feature type="coiled-coil region" evidence="4">
    <location>
        <begin position="141"/>
        <end position="168"/>
    </location>
</feature>
<comment type="similarity">
    <text evidence="2">Belongs to the methyl-accepting chemotaxis (MCP) protein family.</text>
</comment>
<dbReference type="Gene3D" id="1.10.287.950">
    <property type="entry name" value="Methyl-accepting chemotaxis protein"/>
    <property type="match status" value="1"/>
</dbReference>
<evidence type="ECO:0000256" key="4">
    <source>
        <dbReference type="SAM" id="Coils"/>
    </source>
</evidence>
<keyword evidence="1" id="KW-0145">Chemotaxis</keyword>
<feature type="transmembrane region" description="Helical" evidence="6">
    <location>
        <begin position="191"/>
        <end position="210"/>
    </location>
</feature>
<dbReference type="PANTHER" id="PTHR43531:SF11">
    <property type="entry name" value="METHYL-ACCEPTING CHEMOTAXIS PROTEIN 3"/>
    <property type="match status" value="1"/>
</dbReference>
<evidence type="ECO:0000256" key="6">
    <source>
        <dbReference type="SAM" id="Phobius"/>
    </source>
</evidence>
<dbReference type="SUPFAM" id="SSF158472">
    <property type="entry name" value="HAMP domain-like"/>
    <property type="match status" value="1"/>
</dbReference>
<protein>
    <submittedName>
        <fullName evidence="9">Methyl-accepting chemotaxis protein</fullName>
    </submittedName>
</protein>
<keyword evidence="4" id="KW-0175">Coiled coil</keyword>
<dbReference type="InterPro" id="IPR051310">
    <property type="entry name" value="MCP_chemotaxis"/>
</dbReference>
<dbReference type="Proteomes" id="UP001629244">
    <property type="component" value="Unassembled WGS sequence"/>
</dbReference>
<dbReference type="SMART" id="SM00283">
    <property type="entry name" value="MA"/>
    <property type="match status" value="1"/>
</dbReference>
<dbReference type="Pfam" id="PF00672">
    <property type="entry name" value="HAMP"/>
    <property type="match status" value="1"/>
</dbReference>
<accession>A0ABW8YMY3</accession>
<organism evidence="9 10">
    <name type="scientific">Sphingomonas plantiphila</name>
    <dbReference type="NCBI Taxonomy" id="3163295"/>
    <lineage>
        <taxon>Bacteria</taxon>
        <taxon>Pseudomonadati</taxon>
        <taxon>Pseudomonadota</taxon>
        <taxon>Alphaproteobacteria</taxon>
        <taxon>Sphingomonadales</taxon>
        <taxon>Sphingomonadaceae</taxon>
        <taxon>Sphingomonas</taxon>
    </lineage>
</organism>
<evidence type="ECO:0000256" key="5">
    <source>
        <dbReference type="SAM" id="MobiDB-lite"/>
    </source>
</evidence>
<feature type="domain" description="Methyl-accepting transducer" evidence="7">
    <location>
        <begin position="332"/>
        <end position="561"/>
    </location>
</feature>
<feature type="compositionally biased region" description="Low complexity" evidence="5">
    <location>
        <begin position="581"/>
        <end position="610"/>
    </location>
</feature>
<feature type="domain" description="HAMP" evidence="8">
    <location>
        <begin position="212"/>
        <end position="265"/>
    </location>
</feature>
<keyword evidence="6" id="KW-0472">Membrane</keyword>
<dbReference type="SUPFAM" id="SSF58104">
    <property type="entry name" value="Methyl-accepting chemotaxis protein (MCP) signaling domain"/>
    <property type="match status" value="1"/>
</dbReference>
<keyword evidence="3" id="KW-0807">Transducer</keyword>
<dbReference type="EMBL" id="JBELQC010000001">
    <property type="protein sequence ID" value="MFL9841584.1"/>
    <property type="molecule type" value="Genomic_DNA"/>
</dbReference>
<evidence type="ECO:0000313" key="9">
    <source>
        <dbReference type="EMBL" id="MFL9841584.1"/>
    </source>
</evidence>
<dbReference type="PROSITE" id="PS50111">
    <property type="entry name" value="CHEMOTAXIS_TRANSDUC_2"/>
    <property type="match status" value="1"/>
</dbReference>
<feature type="coiled-coil region" evidence="4">
    <location>
        <begin position="256"/>
        <end position="283"/>
    </location>
</feature>
<keyword evidence="10" id="KW-1185">Reference proteome</keyword>
<feature type="domain" description="HAMP" evidence="8">
    <location>
        <begin position="275"/>
        <end position="327"/>
    </location>
</feature>
<dbReference type="Pfam" id="PF00015">
    <property type="entry name" value="MCPsignal"/>
    <property type="match status" value="1"/>
</dbReference>
<evidence type="ECO:0000256" key="2">
    <source>
        <dbReference type="ARBA" id="ARBA00029447"/>
    </source>
</evidence>
<gene>
    <name evidence="9" type="ORF">ABS767_11465</name>
</gene>
<evidence type="ECO:0000256" key="3">
    <source>
        <dbReference type="PROSITE-ProRule" id="PRU00284"/>
    </source>
</evidence>
<reference evidence="9 10" key="1">
    <citation type="submission" date="2024-06" db="EMBL/GenBank/DDBJ databases">
        <authorList>
            <person name="Kaempfer P."/>
            <person name="Viver T."/>
        </authorList>
    </citation>
    <scope>NUCLEOTIDE SEQUENCE [LARGE SCALE GENOMIC DNA]</scope>
    <source>
        <strain evidence="9 10">ST-64</strain>
    </source>
</reference>
<dbReference type="Gene3D" id="6.10.340.10">
    <property type="match status" value="1"/>
</dbReference>
<feature type="region of interest" description="Disordered" evidence="5">
    <location>
        <begin position="581"/>
        <end position="655"/>
    </location>
</feature>
<evidence type="ECO:0000256" key="1">
    <source>
        <dbReference type="ARBA" id="ARBA00022500"/>
    </source>
</evidence>
<dbReference type="SMART" id="SM00304">
    <property type="entry name" value="HAMP"/>
    <property type="match status" value="2"/>
</dbReference>
<dbReference type="PROSITE" id="PS50885">
    <property type="entry name" value="HAMP"/>
    <property type="match status" value="2"/>
</dbReference>
<keyword evidence="6" id="KW-0812">Transmembrane</keyword>
<sequence>MKAFTNLKIAYKIAALMLLLGAVTLAVALNGVGAIRKVDTDYSQLADVKLPNNVELARAYQGALQMTYSGYQLTAYPGRSAEGRAAVEAEREAYTTARERLANMMKAEPETAPVVESLLKQFDDLHRLTTAAMELGLEDRNDEARAGMAQADLKANEIRKELRRFTIERAENAKAEGVALTESTNAAITSMLLIALLGVVVAVGLGILVARRTIIAPLLGLEGSMRTLASGNNTIDVPGADRGDEVGEMAKAVLVFRDAARELARAEAAKAEAEAEQKKVIETLSHHLGTMAQGDLTRGIDVEFNGTYATLKANFNGAVDSLRTLIQSVMDSARTIGAGSSQIEEASEDLARRTESAAASLEETSAAVSQINDRLRAGAEASTRTVSRADQAIVTVGTGRGTAEEAVSAMGRVAESAKGIDSVIEGLDKIAFQTRVLAMNAAVEAGRAGEAGRGFAVVADLVGQLAMRSEEEAKRAREQLTTTQNDVELAVSAVQRVDGALVAISADVSTVHELLGTMAEDNQAQAAAIQQIASAISTMDHSTQQNAAMVEEASAAARSLNAEVGVLGERAGAFRIGATAQQVRAAPPRKAAQPASGRATGTAKTAPAKPVQQTSGRKPAKPAKASEIVYQSPVKPLPPAAIPSLVRGNDDWDEF</sequence>
<dbReference type="InterPro" id="IPR003660">
    <property type="entry name" value="HAMP_dom"/>
</dbReference>
<name>A0ABW8YMY3_9SPHN</name>